<dbReference type="EMBL" id="LXQA010006213">
    <property type="protein sequence ID" value="MCH84069.1"/>
    <property type="molecule type" value="Genomic_DNA"/>
</dbReference>
<organism evidence="4 5">
    <name type="scientific">Trifolium medium</name>
    <dbReference type="NCBI Taxonomy" id="97028"/>
    <lineage>
        <taxon>Eukaryota</taxon>
        <taxon>Viridiplantae</taxon>
        <taxon>Streptophyta</taxon>
        <taxon>Embryophyta</taxon>
        <taxon>Tracheophyta</taxon>
        <taxon>Spermatophyta</taxon>
        <taxon>Magnoliopsida</taxon>
        <taxon>eudicotyledons</taxon>
        <taxon>Gunneridae</taxon>
        <taxon>Pentapetalae</taxon>
        <taxon>rosids</taxon>
        <taxon>fabids</taxon>
        <taxon>Fabales</taxon>
        <taxon>Fabaceae</taxon>
        <taxon>Papilionoideae</taxon>
        <taxon>50 kb inversion clade</taxon>
        <taxon>NPAAA clade</taxon>
        <taxon>Hologalegina</taxon>
        <taxon>IRL clade</taxon>
        <taxon>Trifolieae</taxon>
        <taxon>Trifolium</taxon>
    </lineage>
</organism>
<keyword evidence="2" id="KW-0812">Transmembrane</keyword>
<evidence type="ECO:0000313" key="5">
    <source>
        <dbReference type="Proteomes" id="UP000265520"/>
    </source>
</evidence>
<protein>
    <submittedName>
        <fullName evidence="4">Protein arginine N-methyltransferase 1.5-like</fullName>
    </submittedName>
</protein>
<dbReference type="InterPro" id="IPR025799">
    <property type="entry name" value="Arg_MeTrfase"/>
</dbReference>
<keyword evidence="5" id="KW-1185">Reference proteome</keyword>
<dbReference type="InterPro" id="IPR035075">
    <property type="entry name" value="PRMT5"/>
</dbReference>
<dbReference type="GO" id="GO:0016274">
    <property type="term" value="F:protein-arginine N-methyltransferase activity"/>
    <property type="evidence" value="ECO:0007669"/>
    <property type="project" value="InterPro"/>
</dbReference>
<keyword evidence="1" id="KW-0949">S-adenosyl-L-methionine</keyword>
<comment type="caution">
    <text evidence="4">The sequence shown here is derived from an EMBL/GenBank/DDBJ whole genome shotgun (WGS) entry which is preliminary data.</text>
</comment>
<accession>A0A392MA67</accession>
<keyword evidence="4" id="KW-0489">Methyltransferase</keyword>
<reference evidence="4 5" key="1">
    <citation type="journal article" date="2018" name="Front. Plant Sci.">
        <title>Red Clover (Trifolium pratense) and Zigzag Clover (T. medium) - A Picture of Genomic Similarities and Differences.</title>
        <authorList>
            <person name="Dluhosova J."/>
            <person name="Istvanek J."/>
            <person name="Nedelnik J."/>
            <person name="Repkova J."/>
        </authorList>
    </citation>
    <scope>NUCLEOTIDE SEQUENCE [LARGE SCALE GENOMIC DNA]</scope>
    <source>
        <strain evidence="5">cv. 10/8</strain>
        <tissue evidence="4">Leaf</tissue>
    </source>
</reference>
<dbReference type="GO" id="GO:0032259">
    <property type="term" value="P:methylation"/>
    <property type="evidence" value="ECO:0007669"/>
    <property type="project" value="UniProtKB-KW"/>
</dbReference>
<dbReference type="GO" id="GO:0005634">
    <property type="term" value="C:nucleus"/>
    <property type="evidence" value="ECO:0007669"/>
    <property type="project" value="TreeGrafter"/>
</dbReference>
<name>A0A392MA67_9FABA</name>
<keyword evidence="2" id="KW-1133">Transmembrane helix</keyword>
<dbReference type="PANTHER" id="PTHR10738">
    <property type="entry name" value="PROTEIN ARGININE N-METHYLTRANSFERASE 5"/>
    <property type="match status" value="1"/>
</dbReference>
<evidence type="ECO:0000313" key="4">
    <source>
        <dbReference type="EMBL" id="MCH84069.1"/>
    </source>
</evidence>
<evidence type="ECO:0000259" key="3">
    <source>
        <dbReference type="Pfam" id="PF05185"/>
    </source>
</evidence>
<dbReference type="Proteomes" id="UP000265520">
    <property type="component" value="Unassembled WGS sequence"/>
</dbReference>
<keyword evidence="2" id="KW-0472">Membrane</keyword>
<dbReference type="Gene3D" id="3.40.50.150">
    <property type="entry name" value="Vaccinia Virus protein VP39"/>
    <property type="match status" value="1"/>
</dbReference>
<sequence length="112" mass="12146">MGCMDGMGLSVIYRELVAFHLVPKVVIANAFGFVGMNLYLLLLSIETCLVPDEKASVITIVLVVVGAGHGALVKTSLQAAKETGRKLKVYAVEKNLNPLPYLYDVAYEEIMS</sequence>
<dbReference type="Pfam" id="PF05185">
    <property type="entry name" value="PRMT5"/>
    <property type="match status" value="1"/>
</dbReference>
<dbReference type="GO" id="GO:0005829">
    <property type="term" value="C:cytosol"/>
    <property type="evidence" value="ECO:0007669"/>
    <property type="project" value="TreeGrafter"/>
</dbReference>
<proteinExistence type="predicted"/>
<evidence type="ECO:0000256" key="2">
    <source>
        <dbReference type="SAM" id="Phobius"/>
    </source>
</evidence>
<feature type="transmembrane region" description="Helical" evidence="2">
    <location>
        <begin position="21"/>
        <end position="45"/>
    </location>
</feature>
<dbReference type="GO" id="GO:0006355">
    <property type="term" value="P:regulation of DNA-templated transcription"/>
    <property type="evidence" value="ECO:0007669"/>
    <property type="project" value="TreeGrafter"/>
</dbReference>
<dbReference type="AlphaFoldDB" id="A0A392MA67"/>
<keyword evidence="4" id="KW-0808">Transferase</keyword>
<dbReference type="PANTHER" id="PTHR10738:SF0">
    <property type="entry name" value="PROTEIN ARGININE N-METHYLTRANSFERASE 5"/>
    <property type="match status" value="1"/>
</dbReference>
<feature type="domain" description="PRMT5 arginine-N-methyltransferase" evidence="3">
    <location>
        <begin position="52"/>
        <end position="103"/>
    </location>
</feature>
<dbReference type="InterPro" id="IPR029063">
    <property type="entry name" value="SAM-dependent_MTases_sf"/>
</dbReference>
<evidence type="ECO:0000256" key="1">
    <source>
        <dbReference type="ARBA" id="ARBA00022691"/>
    </source>
</evidence>
<feature type="transmembrane region" description="Helical" evidence="2">
    <location>
        <begin position="57"/>
        <end position="77"/>
    </location>
</feature>
<gene>
    <name evidence="4" type="ORF">A2U01_0004900</name>
</gene>